<accession>A0A162GIL2</accession>
<reference evidence="3 5" key="1">
    <citation type="submission" date="2015-08" db="EMBL/GenBank/DDBJ databases">
        <title>Draft Genome Sequence of Rathayibacter sp. Strain VKM Ac-2596 Isolated from Leaf Gall Induced by Plant-Parasitic Nematodes.</title>
        <authorList>
            <person name="Vasilenko O.V."/>
            <person name="Starodumova I.P."/>
            <person name="Tarlachkov S.V."/>
            <person name="Dorofeeva L.V."/>
            <person name="Evtushenko L.I."/>
        </authorList>
    </citation>
    <scope>NUCLEOTIDE SEQUENCE [LARGE SCALE GENOMIC DNA]</scope>
    <source>
        <strain evidence="3 5">VKM Ac-2596</strain>
    </source>
</reference>
<evidence type="ECO:0000313" key="4">
    <source>
        <dbReference type="EMBL" id="QHC54493.1"/>
    </source>
</evidence>
<dbReference type="AlphaFoldDB" id="A0A162GIL2"/>
<protein>
    <submittedName>
        <fullName evidence="3">Sporulation and spore germination</fullName>
    </submittedName>
</protein>
<feature type="chain" id="PRO_5041524714" evidence="1">
    <location>
        <begin position="26"/>
        <end position="183"/>
    </location>
</feature>
<feature type="domain" description="GerMN" evidence="2">
    <location>
        <begin position="65"/>
        <end position="141"/>
    </location>
</feature>
<organism evidence="3 5">
    <name type="scientific">Rathayibacter tanaceti</name>
    <dbReference type="NCBI Taxonomy" id="1671680"/>
    <lineage>
        <taxon>Bacteria</taxon>
        <taxon>Bacillati</taxon>
        <taxon>Actinomycetota</taxon>
        <taxon>Actinomycetes</taxon>
        <taxon>Micrococcales</taxon>
        <taxon>Microbacteriaceae</taxon>
        <taxon>Rathayibacter</taxon>
    </lineage>
</organism>
<dbReference type="Pfam" id="PF10646">
    <property type="entry name" value="Germane"/>
    <property type="match status" value="1"/>
</dbReference>
<dbReference type="RefSeq" id="WP_068209368.1">
    <property type="nucleotide sequence ID" value="NZ_CP047186.1"/>
</dbReference>
<reference evidence="6" key="3">
    <citation type="submission" date="2019-12" db="EMBL/GenBank/DDBJ databases">
        <title>Complete and draft genome sequences of new strains and members of some known species of the genus Rathayibacter isolated from plants.</title>
        <authorList>
            <person name="Tarlachkov S.V."/>
            <person name="Starodumova I.P."/>
            <person name="Dorofeeva L.V."/>
            <person name="Prisyazhnaya N.V."/>
            <person name="Leyn S."/>
            <person name="Zlamal J."/>
            <person name="Elan M."/>
            <person name="Osterman A.L."/>
            <person name="Nadler S."/>
            <person name="Subbotin S.A."/>
            <person name="Evtushenko L.I."/>
        </authorList>
    </citation>
    <scope>NUCLEOTIDE SEQUENCE [LARGE SCALE GENOMIC DNA]</scope>
    <source>
        <strain evidence="6">VKM Ac-2761</strain>
    </source>
</reference>
<dbReference type="PROSITE" id="PS51257">
    <property type="entry name" value="PROKAR_LIPOPROTEIN"/>
    <property type="match status" value="1"/>
</dbReference>
<proteinExistence type="predicted"/>
<keyword evidence="1" id="KW-0732">Signal</keyword>
<dbReference type="EMBL" id="CP047186">
    <property type="protein sequence ID" value="QHC54493.1"/>
    <property type="molecule type" value="Genomic_DNA"/>
</dbReference>
<evidence type="ECO:0000313" key="3">
    <source>
        <dbReference type="EMBL" id="KZX21779.1"/>
    </source>
</evidence>
<dbReference type="EMBL" id="LIIN01000026">
    <property type="protein sequence ID" value="KZX21779.1"/>
    <property type="molecule type" value="Genomic_DNA"/>
</dbReference>
<feature type="signal peptide" evidence="1">
    <location>
        <begin position="1"/>
        <end position="25"/>
    </location>
</feature>
<evidence type="ECO:0000313" key="5">
    <source>
        <dbReference type="Proteomes" id="UP000076717"/>
    </source>
</evidence>
<dbReference type="KEGG" id="rte:GSU10_01670"/>
<dbReference type="Proteomes" id="UP000465031">
    <property type="component" value="Chromosome"/>
</dbReference>
<sequence length="183" mass="18551">MTPLRRLVAVAGLVALVAGAVSGCAGDQLRPAGAPATGFPASESPERTVPVVLVSASGPWVVWRDVPGGDLLQASAEALLAGPTDEERARGITSALPPGYSPLVFTGSEGQVEVSLPLDFRQTAADTSQQIACTAAASPGVPGGLPPAEVVVAFTEPSAPEAEPLRVVCDDSFVVRIVLSDSR</sequence>
<reference evidence="4" key="2">
    <citation type="submission" date="2019-12" db="EMBL/GenBank/DDBJ databases">
        <title>Complete and Draft Genome Sequences of New Strains and Members of Some Known Species of the Genus Rathayibacter isolated from Plants.</title>
        <authorList>
            <person name="Tarlachkov S.V."/>
            <person name="Starodumova I.P."/>
            <person name="Dorofeeva L.V."/>
            <person name="Prisyazhnaya N.V."/>
            <person name="Leyn S.A."/>
            <person name="Zlamal J.E."/>
            <person name="Elane M.L."/>
            <person name="Osterman A.L."/>
            <person name="Nadler S.A."/>
            <person name="Subbotin S.A."/>
            <person name="Evtushenko L.I."/>
        </authorList>
    </citation>
    <scope>NUCLEOTIDE SEQUENCE</scope>
    <source>
        <strain evidence="4">VKM Ac-2761</strain>
    </source>
</reference>
<name>A0A162GIL2_9MICO</name>
<keyword evidence="5" id="KW-1185">Reference proteome</keyword>
<gene>
    <name evidence="3" type="ORF">ACH61_01083</name>
    <name evidence="4" type="ORF">GSU10_01670</name>
</gene>
<dbReference type="Proteomes" id="UP000076717">
    <property type="component" value="Unassembled WGS sequence"/>
</dbReference>
<dbReference type="InterPro" id="IPR019606">
    <property type="entry name" value="GerMN"/>
</dbReference>
<dbReference type="OrthoDB" id="3533398at2"/>
<evidence type="ECO:0000313" key="6">
    <source>
        <dbReference type="Proteomes" id="UP000465031"/>
    </source>
</evidence>
<evidence type="ECO:0000259" key="2">
    <source>
        <dbReference type="Pfam" id="PF10646"/>
    </source>
</evidence>
<evidence type="ECO:0000256" key="1">
    <source>
        <dbReference type="SAM" id="SignalP"/>
    </source>
</evidence>